<dbReference type="AlphaFoldDB" id="A0AA87ZJM8"/>
<dbReference type="SMART" id="SM00432">
    <property type="entry name" value="MADS"/>
    <property type="match status" value="1"/>
</dbReference>
<evidence type="ECO:0000313" key="9">
    <source>
        <dbReference type="Proteomes" id="UP001187192"/>
    </source>
</evidence>
<dbReference type="EMBL" id="BTGU01000005">
    <property type="protein sequence ID" value="GMN35677.1"/>
    <property type="molecule type" value="Genomic_DNA"/>
</dbReference>
<evidence type="ECO:0000313" key="8">
    <source>
        <dbReference type="EMBL" id="GMN35677.1"/>
    </source>
</evidence>
<gene>
    <name evidence="8" type="ORF">TIFTF001_005443</name>
</gene>
<feature type="domain" description="MADS-box" evidence="7">
    <location>
        <begin position="1"/>
        <end position="61"/>
    </location>
</feature>
<dbReference type="PROSITE" id="PS50066">
    <property type="entry name" value="MADS_BOX_2"/>
    <property type="match status" value="1"/>
</dbReference>
<keyword evidence="9" id="KW-1185">Reference proteome</keyword>
<dbReference type="Pfam" id="PF00319">
    <property type="entry name" value="SRF-TF"/>
    <property type="match status" value="1"/>
</dbReference>
<evidence type="ECO:0000256" key="2">
    <source>
        <dbReference type="ARBA" id="ARBA00023015"/>
    </source>
</evidence>
<reference evidence="8" key="1">
    <citation type="submission" date="2023-07" db="EMBL/GenBank/DDBJ databases">
        <title>draft genome sequence of fig (Ficus carica).</title>
        <authorList>
            <person name="Takahashi T."/>
            <person name="Nishimura K."/>
        </authorList>
    </citation>
    <scope>NUCLEOTIDE SEQUENCE</scope>
</reference>
<organism evidence="8 9">
    <name type="scientific">Ficus carica</name>
    <name type="common">Common fig</name>
    <dbReference type="NCBI Taxonomy" id="3494"/>
    <lineage>
        <taxon>Eukaryota</taxon>
        <taxon>Viridiplantae</taxon>
        <taxon>Streptophyta</taxon>
        <taxon>Embryophyta</taxon>
        <taxon>Tracheophyta</taxon>
        <taxon>Spermatophyta</taxon>
        <taxon>Magnoliopsida</taxon>
        <taxon>eudicotyledons</taxon>
        <taxon>Gunneridae</taxon>
        <taxon>Pentapetalae</taxon>
        <taxon>rosids</taxon>
        <taxon>fabids</taxon>
        <taxon>Rosales</taxon>
        <taxon>Moraceae</taxon>
        <taxon>Ficeae</taxon>
        <taxon>Ficus</taxon>
    </lineage>
</organism>
<accession>A0AA87ZJM8</accession>
<evidence type="ECO:0000256" key="6">
    <source>
        <dbReference type="SAM" id="MobiDB-lite"/>
    </source>
</evidence>
<feature type="compositionally biased region" description="Low complexity" evidence="6">
    <location>
        <begin position="190"/>
        <end position="201"/>
    </location>
</feature>
<protein>
    <recommendedName>
        <fullName evidence="7">MADS-box domain-containing protein</fullName>
    </recommendedName>
</protein>
<dbReference type="GO" id="GO:0005634">
    <property type="term" value="C:nucleus"/>
    <property type="evidence" value="ECO:0007669"/>
    <property type="project" value="UniProtKB-SubCell"/>
</dbReference>
<comment type="subcellular location">
    <subcellularLocation>
        <location evidence="1">Nucleus</location>
    </subcellularLocation>
</comment>
<dbReference type="Gene3D" id="3.40.1810.10">
    <property type="entry name" value="Transcription factor, MADS-box"/>
    <property type="match status" value="1"/>
</dbReference>
<dbReference type="PANTHER" id="PTHR48019">
    <property type="entry name" value="SERUM RESPONSE FACTOR HOMOLOG"/>
    <property type="match status" value="1"/>
</dbReference>
<keyword evidence="2" id="KW-0805">Transcription regulation</keyword>
<evidence type="ECO:0000256" key="1">
    <source>
        <dbReference type="ARBA" id="ARBA00004123"/>
    </source>
</evidence>
<keyword evidence="4" id="KW-0804">Transcription</keyword>
<dbReference type="InterPro" id="IPR050142">
    <property type="entry name" value="MADS-box/MEF2_TF"/>
</dbReference>
<dbReference type="GO" id="GO:0003677">
    <property type="term" value="F:DNA binding"/>
    <property type="evidence" value="ECO:0007669"/>
    <property type="project" value="UniProtKB-KW"/>
</dbReference>
<dbReference type="GO" id="GO:0003700">
    <property type="term" value="F:DNA-binding transcription factor activity"/>
    <property type="evidence" value="ECO:0007669"/>
    <property type="project" value="InterPro"/>
</dbReference>
<dbReference type="SUPFAM" id="SSF55455">
    <property type="entry name" value="SRF-like"/>
    <property type="match status" value="1"/>
</dbReference>
<dbReference type="Proteomes" id="UP001187192">
    <property type="component" value="Unassembled WGS sequence"/>
</dbReference>
<proteinExistence type="predicted"/>
<evidence type="ECO:0000256" key="4">
    <source>
        <dbReference type="ARBA" id="ARBA00023163"/>
    </source>
</evidence>
<comment type="caution">
    <text evidence="8">The sequence shown here is derived from an EMBL/GenBank/DDBJ whole genome shotgun (WGS) entry which is preliminary data.</text>
</comment>
<dbReference type="InterPro" id="IPR002100">
    <property type="entry name" value="TF_MADSbox"/>
</dbReference>
<feature type="region of interest" description="Disordered" evidence="6">
    <location>
        <begin position="182"/>
        <end position="201"/>
    </location>
</feature>
<sequence length="212" mass="23950">MARGKIRIKRIENPTNRQIVYCKRRNELFKMARDLDSLSDDTISIIMISDNGRLHEYLSSSTTQMKGEGLSDLSFEELFTLDREMEAALETLRSRKFFKMRRQLDFVKKKIQMLKAINKQTLIDFGVMDDPDHGVVDNGGVYDYGLLHAFASGLQLNQPTDTETKSALTSCSISTCSVNQPNLDDEGESVHTSTSNSNSMSRSLKISDSCFL</sequence>
<dbReference type="PRINTS" id="PR00404">
    <property type="entry name" value="MADSDOMAIN"/>
</dbReference>
<dbReference type="InterPro" id="IPR036879">
    <property type="entry name" value="TF_MADSbox_sf"/>
</dbReference>
<keyword evidence="5" id="KW-0539">Nucleus</keyword>
<evidence type="ECO:0000256" key="5">
    <source>
        <dbReference type="ARBA" id="ARBA00023242"/>
    </source>
</evidence>
<dbReference type="GO" id="GO:0046983">
    <property type="term" value="F:protein dimerization activity"/>
    <property type="evidence" value="ECO:0007669"/>
    <property type="project" value="InterPro"/>
</dbReference>
<evidence type="ECO:0000259" key="7">
    <source>
        <dbReference type="PROSITE" id="PS50066"/>
    </source>
</evidence>
<keyword evidence="3" id="KW-0238">DNA-binding</keyword>
<evidence type="ECO:0000256" key="3">
    <source>
        <dbReference type="ARBA" id="ARBA00023125"/>
    </source>
</evidence>
<name>A0AA87ZJM8_FICCA</name>